<gene>
    <name evidence="11" type="ORF">K8352_03215</name>
</gene>
<keyword evidence="3 9" id="KW-0479">Metal-binding</keyword>
<keyword evidence="5" id="KW-0574">Periplasm</keyword>
<proteinExistence type="predicted"/>
<dbReference type="PROSITE" id="PS51007">
    <property type="entry name" value="CYTC"/>
    <property type="match status" value="1"/>
</dbReference>
<comment type="caution">
    <text evidence="11">The sequence shown here is derived from an EMBL/GenBank/DDBJ whole genome shotgun (WGS) entry which is preliminary data.</text>
</comment>
<keyword evidence="6" id="KW-0560">Oxidoreductase</keyword>
<keyword evidence="2 8" id="KW-0349">Heme</keyword>
<evidence type="ECO:0000256" key="5">
    <source>
        <dbReference type="ARBA" id="ARBA00022764"/>
    </source>
</evidence>
<evidence type="ECO:0000259" key="10">
    <source>
        <dbReference type="PROSITE" id="PS51007"/>
    </source>
</evidence>
<dbReference type="Gene3D" id="1.10.760.10">
    <property type="entry name" value="Cytochrome c-like domain"/>
    <property type="match status" value="2"/>
</dbReference>
<evidence type="ECO:0000313" key="12">
    <source>
        <dbReference type="Proteomes" id="UP001200642"/>
    </source>
</evidence>
<accession>A0AAE3JQ14</accession>
<evidence type="ECO:0000256" key="7">
    <source>
        <dbReference type="ARBA" id="ARBA00023004"/>
    </source>
</evidence>
<protein>
    <submittedName>
        <fullName evidence="11">C-type cytochrome</fullName>
    </submittedName>
</protein>
<dbReference type="InterPro" id="IPR026259">
    <property type="entry name" value="MauG/Cytc_peroxidase"/>
</dbReference>
<dbReference type="AlphaFoldDB" id="A0AAE3JQ14"/>
<evidence type="ECO:0000256" key="1">
    <source>
        <dbReference type="ARBA" id="ARBA00004418"/>
    </source>
</evidence>
<comment type="subcellular location">
    <subcellularLocation>
        <location evidence="1">Periplasm</location>
    </subcellularLocation>
</comment>
<evidence type="ECO:0000256" key="6">
    <source>
        <dbReference type="ARBA" id="ARBA00023002"/>
    </source>
</evidence>
<dbReference type="GO" id="GO:0046872">
    <property type="term" value="F:metal ion binding"/>
    <property type="evidence" value="ECO:0007669"/>
    <property type="project" value="UniProtKB-KW"/>
</dbReference>
<keyword evidence="12" id="KW-1185">Reference proteome</keyword>
<dbReference type="EMBL" id="JAIRBC010000003">
    <property type="protein sequence ID" value="MCG2459748.1"/>
    <property type="molecule type" value="Genomic_DNA"/>
</dbReference>
<reference evidence="11" key="1">
    <citation type="submission" date="2023-02" db="EMBL/GenBank/DDBJ databases">
        <title>Genome of Flavobacteriaceae gen. nov. sp. strain F89.</title>
        <authorList>
            <person name="Wang Y."/>
        </authorList>
    </citation>
    <scope>NUCLEOTIDE SEQUENCE</scope>
    <source>
        <strain evidence="11">F89</strain>
    </source>
</reference>
<dbReference type="GO" id="GO:0004130">
    <property type="term" value="F:cytochrome-c peroxidase activity"/>
    <property type="evidence" value="ECO:0007669"/>
    <property type="project" value="TreeGrafter"/>
</dbReference>
<keyword evidence="7 9" id="KW-0408">Iron</keyword>
<keyword evidence="4" id="KW-0732">Signal</keyword>
<dbReference type="SUPFAM" id="SSF46626">
    <property type="entry name" value="Cytochrome c"/>
    <property type="match status" value="2"/>
</dbReference>
<feature type="binding site" description="axial binding residue" evidence="9">
    <location>
        <position position="261"/>
    </location>
    <ligand>
        <name>heme c</name>
        <dbReference type="ChEBI" id="CHEBI:61717"/>
        <label>2</label>
    </ligand>
    <ligandPart>
        <name>Fe</name>
        <dbReference type="ChEBI" id="CHEBI:18248"/>
    </ligandPart>
</feature>
<evidence type="ECO:0000256" key="3">
    <source>
        <dbReference type="ARBA" id="ARBA00022723"/>
    </source>
</evidence>
<name>A0AAE3JQ14_9FLAO</name>
<comment type="cofactor">
    <cofactor evidence="8">
        <name>heme</name>
        <dbReference type="ChEBI" id="CHEBI:30413"/>
    </cofactor>
    <text evidence="8">Binds 2 heme groups.</text>
</comment>
<evidence type="ECO:0000256" key="4">
    <source>
        <dbReference type="ARBA" id="ARBA00022729"/>
    </source>
</evidence>
<feature type="binding site" description="covalent" evidence="8">
    <location>
        <position position="260"/>
    </location>
    <ligand>
        <name>heme c</name>
        <dbReference type="ChEBI" id="CHEBI:61717"/>
        <label>2</label>
    </ligand>
</feature>
<feature type="domain" description="Cytochrome c" evidence="10">
    <location>
        <begin position="243"/>
        <end position="368"/>
    </location>
</feature>
<evidence type="ECO:0000256" key="2">
    <source>
        <dbReference type="ARBA" id="ARBA00022617"/>
    </source>
</evidence>
<dbReference type="GO" id="GO:0009055">
    <property type="term" value="F:electron transfer activity"/>
    <property type="evidence" value="ECO:0007669"/>
    <property type="project" value="InterPro"/>
</dbReference>
<feature type="binding site" description="covalent" evidence="8">
    <location>
        <position position="81"/>
    </location>
    <ligand>
        <name>heme c</name>
        <dbReference type="ChEBI" id="CHEBI:61717"/>
        <label>1</label>
    </ligand>
</feature>
<dbReference type="InterPro" id="IPR009056">
    <property type="entry name" value="Cyt_c-like_dom"/>
</dbReference>
<feature type="binding site" description="covalent" evidence="8">
    <location>
        <position position="257"/>
    </location>
    <ligand>
        <name>heme c</name>
        <dbReference type="ChEBI" id="CHEBI:61717"/>
        <label>2</label>
    </ligand>
</feature>
<sequence>MKWFFVILKFSCLCFWSCQDPKPKRSPKSKAPIVSQRISALPKEVKYPANNPSSPEKELLGKLLFYDPILSGNKDISCASCHHPSTGYAEFLDISIGTNGHGLGSERAFGTPNDIPLGKRNAPTVINSAFNGMDTYGVYDPEKAPMFWDDRVQSLENQALEPIKTLEEMRGNTHGDTEILEVVVDRLRQIPEYQKLFKEAFGNSEAITAENLGRAIASFERTLVTNNSRFDEYMRGDETAIYASEKEGFELFKKVGCATCHNGPMFSDYKPHVLGVPKNSKLKLIDKGVGDTFAFRTPTLRNLRYTAPYMHNGSIKTLKQVMEFYEDIASGKVRNPEVAPERYDPLVREIKLSVKDMSQIISFMNTLNDPSFDKEIPRSVPSGLPVGGAIQ</sequence>
<dbReference type="InterPro" id="IPR036909">
    <property type="entry name" value="Cyt_c-like_dom_sf"/>
</dbReference>
<feature type="binding site" description="covalent" evidence="8">
    <location>
        <position position="78"/>
    </location>
    <ligand>
        <name>heme c</name>
        <dbReference type="ChEBI" id="CHEBI:61717"/>
        <label>1</label>
    </ligand>
</feature>
<dbReference type="GO" id="GO:0020037">
    <property type="term" value="F:heme binding"/>
    <property type="evidence" value="ECO:0007669"/>
    <property type="project" value="InterPro"/>
</dbReference>
<evidence type="ECO:0000256" key="8">
    <source>
        <dbReference type="PIRSR" id="PIRSR000294-1"/>
    </source>
</evidence>
<evidence type="ECO:0000313" key="11">
    <source>
        <dbReference type="EMBL" id="MCG2459748.1"/>
    </source>
</evidence>
<feature type="binding site" description="axial binding residue" evidence="9">
    <location>
        <position position="82"/>
    </location>
    <ligand>
        <name>heme c</name>
        <dbReference type="ChEBI" id="CHEBI:61717"/>
        <label>1</label>
    </ligand>
    <ligandPart>
        <name>Fe</name>
        <dbReference type="ChEBI" id="CHEBI:18248"/>
    </ligandPart>
</feature>
<dbReference type="InterPro" id="IPR004852">
    <property type="entry name" value="Di-haem_cyt_c_peroxidsae"/>
</dbReference>
<organism evidence="11 12">
    <name type="scientific">Cerina litoralis</name>
    <dbReference type="NCBI Taxonomy" id="2874477"/>
    <lineage>
        <taxon>Bacteria</taxon>
        <taxon>Pseudomonadati</taxon>
        <taxon>Bacteroidota</taxon>
        <taxon>Flavobacteriia</taxon>
        <taxon>Flavobacteriales</taxon>
        <taxon>Flavobacteriaceae</taxon>
        <taxon>Cerina</taxon>
    </lineage>
</organism>
<evidence type="ECO:0000256" key="9">
    <source>
        <dbReference type="PIRSR" id="PIRSR000294-2"/>
    </source>
</evidence>
<dbReference type="Pfam" id="PF03150">
    <property type="entry name" value="CCP_MauG"/>
    <property type="match status" value="1"/>
</dbReference>
<dbReference type="GO" id="GO:0042597">
    <property type="term" value="C:periplasmic space"/>
    <property type="evidence" value="ECO:0007669"/>
    <property type="project" value="UniProtKB-SubCell"/>
</dbReference>
<dbReference type="Proteomes" id="UP001200642">
    <property type="component" value="Unassembled WGS sequence"/>
</dbReference>
<dbReference type="PIRSF" id="PIRSF000294">
    <property type="entry name" value="Cytochrome-c_peroxidase"/>
    <property type="match status" value="1"/>
</dbReference>
<dbReference type="InterPro" id="IPR051395">
    <property type="entry name" value="Cytochrome_c_Peroxidase/MauG"/>
</dbReference>
<dbReference type="PANTHER" id="PTHR30600">
    <property type="entry name" value="CYTOCHROME C PEROXIDASE-RELATED"/>
    <property type="match status" value="1"/>
</dbReference>
<comment type="PTM">
    <text evidence="8">Binds 2 heme groups per subunit.</text>
</comment>